<dbReference type="AlphaFoldDB" id="A0AAP0MEI9"/>
<reference evidence="1 2" key="1">
    <citation type="submission" date="2024-05" db="EMBL/GenBank/DDBJ databases">
        <title>Haplotype-resolved chromosome-level genome assembly of Huyou (Citrus changshanensis).</title>
        <authorList>
            <person name="Miao C."/>
            <person name="Chen W."/>
            <person name="Wu Y."/>
            <person name="Wang L."/>
            <person name="Zhao S."/>
            <person name="Grierson D."/>
            <person name="Xu C."/>
            <person name="Chen K."/>
        </authorList>
    </citation>
    <scope>NUCLEOTIDE SEQUENCE [LARGE SCALE GENOMIC DNA]</scope>
    <source>
        <strain evidence="1">01-14</strain>
        <tissue evidence="1">Leaf</tissue>
    </source>
</reference>
<accession>A0AAP0MEI9</accession>
<protein>
    <submittedName>
        <fullName evidence="1">Uncharacterized protein</fullName>
    </submittedName>
</protein>
<name>A0AAP0MEI9_9ROSI</name>
<dbReference type="Gene3D" id="3.90.180.10">
    <property type="entry name" value="Medium-chain alcohol dehydrogenases, catalytic domain"/>
    <property type="match status" value="1"/>
</dbReference>
<gene>
    <name evidence="1" type="ORF">WN944_015733</name>
</gene>
<dbReference type="InterPro" id="IPR011032">
    <property type="entry name" value="GroES-like_sf"/>
</dbReference>
<dbReference type="EMBL" id="JBCGBO010000005">
    <property type="protein sequence ID" value="KAK9200535.1"/>
    <property type="molecule type" value="Genomic_DNA"/>
</dbReference>
<dbReference type="SUPFAM" id="SSF50129">
    <property type="entry name" value="GroES-like"/>
    <property type="match status" value="1"/>
</dbReference>
<keyword evidence="2" id="KW-1185">Reference proteome</keyword>
<proteinExistence type="predicted"/>
<dbReference type="Proteomes" id="UP001428341">
    <property type="component" value="Unassembled WGS sequence"/>
</dbReference>
<sequence>MNGMVPKGPNGVLLKNLFCDPSYATQNEKIQGSYVESFKPGLPISGCGMAKVLESENPEFRKVTWFGE</sequence>
<comment type="caution">
    <text evidence="1">The sequence shown here is derived from an EMBL/GenBank/DDBJ whole genome shotgun (WGS) entry which is preliminary data.</text>
</comment>
<evidence type="ECO:0000313" key="2">
    <source>
        <dbReference type="Proteomes" id="UP001428341"/>
    </source>
</evidence>
<organism evidence="1 2">
    <name type="scientific">Citrus x changshan-huyou</name>
    <dbReference type="NCBI Taxonomy" id="2935761"/>
    <lineage>
        <taxon>Eukaryota</taxon>
        <taxon>Viridiplantae</taxon>
        <taxon>Streptophyta</taxon>
        <taxon>Embryophyta</taxon>
        <taxon>Tracheophyta</taxon>
        <taxon>Spermatophyta</taxon>
        <taxon>Magnoliopsida</taxon>
        <taxon>eudicotyledons</taxon>
        <taxon>Gunneridae</taxon>
        <taxon>Pentapetalae</taxon>
        <taxon>rosids</taxon>
        <taxon>malvids</taxon>
        <taxon>Sapindales</taxon>
        <taxon>Rutaceae</taxon>
        <taxon>Aurantioideae</taxon>
        <taxon>Citrus</taxon>
    </lineage>
</organism>
<dbReference type="SMR" id="A0AAP0MEI9"/>
<evidence type="ECO:0000313" key="1">
    <source>
        <dbReference type="EMBL" id="KAK9200535.1"/>
    </source>
</evidence>